<evidence type="ECO:0008006" key="4">
    <source>
        <dbReference type="Google" id="ProtNLM"/>
    </source>
</evidence>
<dbReference type="Proteomes" id="UP000274327">
    <property type="component" value="Unassembled WGS sequence"/>
</dbReference>
<evidence type="ECO:0000313" key="2">
    <source>
        <dbReference type="EMBL" id="RRR17749.1"/>
    </source>
</evidence>
<gene>
    <name evidence="2" type="ORF">DS079_12405</name>
</gene>
<feature type="transmembrane region" description="Helical" evidence="1">
    <location>
        <begin position="28"/>
        <end position="48"/>
    </location>
</feature>
<keyword evidence="3" id="KW-1185">Reference proteome</keyword>
<reference evidence="2 3" key="1">
    <citation type="submission" date="2018-07" db="EMBL/GenBank/DDBJ databases">
        <title>Brachybacteriurn paraconglorneratum KCTC 9916.</title>
        <authorList>
            <person name="Li Y."/>
        </authorList>
    </citation>
    <scope>NUCLEOTIDE SEQUENCE [LARGE SCALE GENOMIC DNA]</scope>
    <source>
        <strain evidence="2 3">KCTC 9916</strain>
    </source>
</reference>
<protein>
    <recommendedName>
        <fullName evidence="4">Pilus assembly protein</fullName>
    </recommendedName>
</protein>
<organism evidence="2 3">
    <name type="scientific">Brachybacterium paraconglomeratum</name>
    <dbReference type="NCBI Taxonomy" id="173362"/>
    <lineage>
        <taxon>Bacteria</taxon>
        <taxon>Bacillati</taxon>
        <taxon>Actinomycetota</taxon>
        <taxon>Actinomycetes</taxon>
        <taxon>Micrococcales</taxon>
        <taxon>Dermabacteraceae</taxon>
        <taxon>Brachybacterium</taxon>
    </lineage>
</organism>
<evidence type="ECO:0000313" key="3">
    <source>
        <dbReference type="Proteomes" id="UP000274327"/>
    </source>
</evidence>
<accession>A0A426SHX0</accession>
<dbReference type="EMBL" id="QOCI01000010">
    <property type="protein sequence ID" value="RRR17749.1"/>
    <property type="molecule type" value="Genomic_DNA"/>
</dbReference>
<dbReference type="RefSeq" id="WP_126988171.1">
    <property type="nucleotide sequence ID" value="NZ_ML133858.1"/>
</dbReference>
<keyword evidence="1" id="KW-1133">Transmembrane helix</keyword>
<keyword evidence="1" id="KW-0812">Transmembrane</keyword>
<proteinExistence type="predicted"/>
<dbReference type="AlphaFoldDB" id="A0A426SHX0"/>
<keyword evidence="1" id="KW-0472">Membrane</keyword>
<name>A0A426SHX0_9MICO</name>
<dbReference type="GeneID" id="78121823"/>
<comment type="caution">
    <text evidence="2">The sequence shown here is derived from an EMBL/GenBank/DDBJ whole genome shotgun (WGS) entry which is preliminary data.</text>
</comment>
<evidence type="ECO:0000256" key="1">
    <source>
        <dbReference type="SAM" id="Phobius"/>
    </source>
</evidence>
<sequence>MVRGLRRLLLPAAPGGLRHRLEEEQGNALVEFVVLAAALLIPTLYLVLTLGNVQAAAFAADTIARDAARIHATESDPDRAAARASRHMELVLEDHGLPPGDVVELSCSEDPCATAGGVVTARVRIPVPVPGLGPILGETGPVAVGAAHAVPVDQYRADL</sequence>